<comment type="caution">
    <text evidence="5">The sequence shown here is derived from an EMBL/GenBank/DDBJ whole genome shotgun (WGS) entry which is preliminary data.</text>
</comment>
<dbReference type="EMBL" id="JAACJL010000060">
    <property type="protein sequence ID" value="KAF4609692.1"/>
    <property type="molecule type" value="Genomic_DNA"/>
</dbReference>
<dbReference type="GO" id="GO:0005840">
    <property type="term" value="C:ribosome"/>
    <property type="evidence" value="ECO:0007669"/>
    <property type="project" value="UniProtKB-KW"/>
</dbReference>
<dbReference type="PANTHER" id="PTHR11125:SF7">
    <property type="entry name" value="TRANSCRIPTION ELONGATION FACTOR SPT5"/>
    <property type="match status" value="1"/>
</dbReference>
<feature type="compositionally biased region" description="Acidic residues" evidence="3">
    <location>
        <begin position="28"/>
        <end position="44"/>
    </location>
</feature>
<keyword evidence="1" id="KW-0689">Ribosomal protein</keyword>
<organism evidence="5 6">
    <name type="scientific">Agrocybe pediades</name>
    <dbReference type="NCBI Taxonomy" id="84607"/>
    <lineage>
        <taxon>Eukaryota</taxon>
        <taxon>Fungi</taxon>
        <taxon>Dikarya</taxon>
        <taxon>Basidiomycota</taxon>
        <taxon>Agaricomycotina</taxon>
        <taxon>Agaricomycetes</taxon>
        <taxon>Agaricomycetidae</taxon>
        <taxon>Agaricales</taxon>
        <taxon>Agaricineae</taxon>
        <taxon>Strophariaceae</taxon>
        <taxon>Agrocybe</taxon>
    </lineage>
</organism>
<dbReference type="GO" id="GO:1990904">
    <property type="term" value="C:ribonucleoprotein complex"/>
    <property type="evidence" value="ECO:0007669"/>
    <property type="project" value="UniProtKB-KW"/>
</dbReference>
<dbReference type="GO" id="GO:0006357">
    <property type="term" value="P:regulation of transcription by RNA polymerase II"/>
    <property type="evidence" value="ECO:0007669"/>
    <property type="project" value="InterPro"/>
</dbReference>
<dbReference type="CDD" id="cd06089">
    <property type="entry name" value="KOW_RPL26"/>
    <property type="match status" value="1"/>
</dbReference>
<dbReference type="InterPro" id="IPR005824">
    <property type="entry name" value="KOW"/>
</dbReference>
<dbReference type="InterPro" id="IPR039659">
    <property type="entry name" value="SPT5"/>
</dbReference>
<dbReference type="SUPFAM" id="SSF50104">
    <property type="entry name" value="Translation proteins SH3-like domain"/>
    <property type="match status" value="2"/>
</dbReference>
<feature type="region of interest" description="Disordered" evidence="3">
    <location>
        <begin position="491"/>
        <end position="524"/>
    </location>
</feature>
<dbReference type="AlphaFoldDB" id="A0A8H4QET8"/>
<keyword evidence="6" id="KW-1185">Reference proteome</keyword>
<dbReference type="GO" id="GO:0032784">
    <property type="term" value="P:regulation of DNA-templated transcription elongation"/>
    <property type="evidence" value="ECO:0007669"/>
    <property type="project" value="InterPro"/>
</dbReference>
<dbReference type="GO" id="GO:0032044">
    <property type="term" value="C:DSIF complex"/>
    <property type="evidence" value="ECO:0007669"/>
    <property type="project" value="TreeGrafter"/>
</dbReference>
<evidence type="ECO:0000256" key="1">
    <source>
        <dbReference type="ARBA" id="ARBA00022980"/>
    </source>
</evidence>
<dbReference type="SMART" id="SM00739">
    <property type="entry name" value="KOW"/>
    <property type="match status" value="2"/>
</dbReference>
<proteinExistence type="predicted"/>
<dbReference type="InterPro" id="IPR008991">
    <property type="entry name" value="Translation_prot_SH3-like_sf"/>
</dbReference>
<dbReference type="Proteomes" id="UP000521872">
    <property type="component" value="Unassembled WGS sequence"/>
</dbReference>
<sequence length="679" mass="75713">MKNAERNAKRRRIQQNPFLDIEAVVDKDNEEDQSLDSEDDGFIVDDSVEIDEDDVLHGDEDIMSDVATQRSRHLSSQSTGPEDDEAYSAFLARARARASAARAQSEQLGSIIAEVYAPPPVDLYSLPPKTNINKTWVRIRPLKGALRVYSGDLALAVRSETYGEVFWLYWLVPRIRLSKKDNSARPEPALFNAQLAMVEFGDQSVESVHSDDLAWNFQGFSYSKQGYLIEDAPAKSSLSFGGQVIPTIDEFKAFASCEALDEQLRHRTQLLIGQNAISRGDRVMCIGGELRGLIGTVLECYEDRLDVHLENLDIDSTLMRIEVRRHFRVGDRVTVSLGDGDSRTGRQGWVTGIYEESVCVFDPKTREEMMYSWQTVQFDTEEIVYNRCLPDLRRSSTFPELLGMSYNPNRVYHKKRIMVVGAHRFKGITGIIVDTTLDGYAFVSLDIFNHSNKEKVKITDLQIVIPGNKSNQIHLLPIAPQENMYISTISTSPSLSPDAPAPQTPMTSISTARSGSLSDAWNPSARTPLPSMRSPLWSLSPGVTHSSDSMGMVSVATVPETLTWICNPVFATSRVKLRLRSDPMQIVEMRSASGDVVTVRQGMLIANYPLADVDFVRAEGKLDPVVSFSPGALYGKIFKIKEWGTAQTIIYDFGKRPSNKNTYCVATNTLAVVFPPLKS</sequence>
<evidence type="ECO:0000259" key="4">
    <source>
        <dbReference type="SMART" id="SM00739"/>
    </source>
</evidence>
<feature type="domain" description="KOW" evidence="4">
    <location>
        <begin position="326"/>
        <end position="356"/>
    </location>
</feature>
<evidence type="ECO:0000256" key="3">
    <source>
        <dbReference type="SAM" id="MobiDB-lite"/>
    </source>
</evidence>
<name>A0A8H4QET8_9AGAR</name>
<evidence type="ECO:0000313" key="5">
    <source>
        <dbReference type="EMBL" id="KAF4609692.1"/>
    </source>
</evidence>
<dbReference type="PANTHER" id="PTHR11125">
    <property type="entry name" value="SUPPRESSOR OF TY 5"/>
    <property type="match status" value="1"/>
</dbReference>
<feature type="domain" description="KOW" evidence="4">
    <location>
        <begin position="276"/>
        <end position="303"/>
    </location>
</feature>
<protein>
    <recommendedName>
        <fullName evidence="4">KOW domain-containing protein</fullName>
    </recommendedName>
</protein>
<dbReference type="GO" id="GO:0006368">
    <property type="term" value="P:transcription elongation by RNA polymerase II"/>
    <property type="evidence" value="ECO:0007669"/>
    <property type="project" value="TreeGrafter"/>
</dbReference>
<evidence type="ECO:0000256" key="2">
    <source>
        <dbReference type="ARBA" id="ARBA00023274"/>
    </source>
</evidence>
<reference evidence="5 6" key="1">
    <citation type="submission" date="2019-12" db="EMBL/GenBank/DDBJ databases">
        <authorList>
            <person name="Floudas D."/>
            <person name="Bentzer J."/>
            <person name="Ahren D."/>
            <person name="Johansson T."/>
            <person name="Persson P."/>
            <person name="Tunlid A."/>
        </authorList>
    </citation>
    <scope>NUCLEOTIDE SEQUENCE [LARGE SCALE GENOMIC DNA]</scope>
    <source>
        <strain evidence="5 6">CBS 102.39</strain>
    </source>
</reference>
<evidence type="ECO:0000313" key="6">
    <source>
        <dbReference type="Proteomes" id="UP000521872"/>
    </source>
</evidence>
<accession>A0A8H4QET8</accession>
<gene>
    <name evidence="5" type="ORF">D9613_012048</name>
</gene>
<feature type="compositionally biased region" description="Polar residues" evidence="3">
    <location>
        <begin position="504"/>
        <end position="524"/>
    </location>
</feature>
<dbReference type="InterPro" id="IPR041988">
    <property type="entry name" value="Ribosomal_uL24_KOW"/>
</dbReference>
<feature type="region of interest" description="Disordered" evidence="3">
    <location>
        <begin position="1"/>
        <end position="44"/>
    </location>
</feature>
<dbReference type="GO" id="GO:0003729">
    <property type="term" value="F:mRNA binding"/>
    <property type="evidence" value="ECO:0007669"/>
    <property type="project" value="TreeGrafter"/>
</dbReference>
<keyword evidence="2" id="KW-0687">Ribonucleoprotein</keyword>